<dbReference type="RefSeq" id="WP_073582108.1">
    <property type="nucleotide sequence ID" value="NZ_AP024897.1"/>
</dbReference>
<accession>A0A1M7YUZ7</accession>
<evidence type="ECO:0000256" key="1">
    <source>
        <dbReference type="SAM" id="Phobius"/>
    </source>
</evidence>
<reference evidence="3" key="1">
    <citation type="submission" date="2016-12" db="EMBL/GenBank/DDBJ databases">
        <authorList>
            <person name="Rodrigo-Torres L."/>
            <person name="Arahal R.D."/>
            <person name="Lucena T."/>
        </authorList>
    </citation>
    <scope>NUCLEOTIDE SEQUENCE [LARGE SCALE GENOMIC DNA]</scope>
</reference>
<dbReference type="STRING" id="1117707.VQ7734_02055"/>
<dbReference type="EMBL" id="FRFG01000023">
    <property type="protein sequence ID" value="SHO56286.1"/>
    <property type="molecule type" value="Genomic_DNA"/>
</dbReference>
<name>A0A1M7YUZ7_9VIBR</name>
<dbReference type="Proteomes" id="UP000184600">
    <property type="component" value="Unassembled WGS sequence"/>
</dbReference>
<evidence type="ECO:0000313" key="3">
    <source>
        <dbReference type="Proteomes" id="UP000184600"/>
    </source>
</evidence>
<keyword evidence="1" id="KW-0812">Transmembrane</keyword>
<feature type="transmembrane region" description="Helical" evidence="1">
    <location>
        <begin position="12"/>
        <end position="28"/>
    </location>
</feature>
<evidence type="ECO:0008006" key="4">
    <source>
        <dbReference type="Google" id="ProtNLM"/>
    </source>
</evidence>
<organism evidence="2 3">
    <name type="scientific">Vibrio quintilis</name>
    <dbReference type="NCBI Taxonomy" id="1117707"/>
    <lineage>
        <taxon>Bacteria</taxon>
        <taxon>Pseudomonadati</taxon>
        <taxon>Pseudomonadota</taxon>
        <taxon>Gammaproteobacteria</taxon>
        <taxon>Vibrionales</taxon>
        <taxon>Vibrionaceae</taxon>
        <taxon>Vibrio</taxon>
    </lineage>
</organism>
<feature type="transmembrane region" description="Helical" evidence="1">
    <location>
        <begin position="34"/>
        <end position="53"/>
    </location>
</feature>
<dbReference type="AlphaFoldDB" id="A0A1M7YUZ7"/>
<gene>
    <name evidence="2" type="ORF">VQ7734_02055</name>
</gene>
<dbReference type="OrthoDB" id="5904793at2"/>
<sequence>MLVRYTGMTIRSQSYLFTIGFILTLLGMALTDMWLPMVIGSIILMGLMVESWIRLEHIIPMHQEIRALRKQIDQLKKIEKQHQEEIM</sequence>
<evidence type="ECO:0000313" key="2">
    <source>
        <dbReference type="EMBL" id="SHO56286.1"/>
    </source>
</evidence>
<keyword evidence="1" id="KW-1133">Transmembrane helix</keyword>
<protein>
    <recommendedName>
        <fullName evidence="4">NADH dehydrogenase subunit II-related protein</fullName>
    </recommendedName>
</protein>
<keyword evidence="1" id="KW-0472">Membrane</keyword>
<proteinExistence type="predicted"/>
<keyword evidence="3" id="KW-1185">Reference proteome</keyword>